<comment type="similarity">
    <text evidence="1">Belongs to the RdRP family.</text>
</comment>
<reference evidence="4 5" key="1">
    <citation type="journal article" date="2021" name="Sci. Rep.">
        <title>Genome sequencing of the multicellular alga Astrephomene provides insights into convergent evolution of germ-soma differentiation.</title>
        <authorList>
            <person name="Yamashita S."/>
            <person name="Yamamoto K."/>
            <person name="Matsuzaki R."/>
            <person name="Suzuki S."/>
            <person name="Yamaguchi H."/>
            <person name="Hirooka S."/>
            <person name="Minakuchi Y."/>
            <person name="Miyagishima S."/>
            <person name="Kawachi M."/>
            <person name="Toyoda A."/>
            <person name="Nozaki H."/>
        </authorList>
    </citation>
    <scope>NUCLEOTIDE SEQUENCE [LARGE SCALE GENOMIC DNA]</scope>
    <source>
        <strain evidence="4 5">NIES-4017</strain>
    </source>
</reference>
<evidence type="ECO:0000256" key="1">
    <source>
        <dbReference type="RuleBase" id="RU363098"/>
    </source>
</evidence>
<keyword evidence="1" id="KW-0943">RNA-mediated gene silencing</keyword>
<feature type="region of interest" description="Disordered" evidence="2">
    <location>
        <begin position="321"/>
        <end position="354"/>
    </location>
</feature>
<dbReference type="GO" id="GO:0003723">
    <property type="term" value="F:RNA binding"/>
    <property type="evidence" value="ECO:0007669"/>
    <property type="project" value="UniProtKB-KW"/>
</dbReference>
<dbReference type="InterPro" id="IPR007855">
    <property type="entry name" value="RDRP"/>
</dbReference>
<feature type="region of interest" description="Disordered" evidence="2">
    <location>
        <begin position="93"/>
        <end position="118"/>
    </location>
</feature>
<organism evidence="4 5">
    <name type="scientific">Astrephomene gubernaculifera</name>
    <dbReference type="NCBI Taxonomy" id="47775"/>
    <lineage>
        <taxon>Eukaryota</taxon>
        <taxon>Viridiplantae</taxon>
        <taxon>Chlorophyta</taxon>
        <taxon>core chlorophytes</taxon>
        <taxon>Chlorophyceae</taxon>
        <taxon>CS clade</taxon>
        <taxon>Chlamydomonadales</taxon>
        <taxon>Astrephomenaceae</taxon>
        <taxon>Astrephomene</taxon>
    </lineage>
</organism>
<evidence type="ECO:0000259" key="3">
    <source>
        <dbReference type="Pfam" id="PF05183"/>
    </source>
</evidence>
<proteinExistence type="inferred from homology"/>
<dbReference type="InterPro" id="IPR057596">
    <property type="entry name" value="RDRP_core"/>
</dbReference>
<dbReference type="GO" id="GO:0031380">
    <property type="term" value="C:nuclear RNA-directed RNA polymerase complex"/>
    <property type="evidence" value="ECO:0007669"/>
    <property type="project" value="TreeGrafter"/>
</dbReference>
<protein>
    <recommendedName>
        <fullName evidence="1">RNA-dependent RNA polymerase</fullName>
        <ecNumber evidence="1">2.7.7.48</ecNumber>
    </recommendedName>
</protein>
<keyword evidence="5" id="KW-1185">Reference proteome</keyword>
<name>A0AAD3DDX8_9CHLO</name>
<comment type="function">
    <text evidence="1">Probably involved in the RNA silencing pathway and required for the generation of small interfering RNAs (siRNAs).</text>
</comment>
<keyword evidence="1" id="KW-0696">RNA-directed RNA polymerase</keyword>
<dbReference type="AlphaFoldDB" id="A0AAD3DDX8"/>
<comment type="catalytic activity">
    <reaction evidence="1">
        <text>RNA(n) + a ribonucleoside 5'-triphosphate = RNA(n+1) + diphosphate</text>
        <dbReference type="Rhea" id="RHEA:21248"/>
        <dbReference type="Rhea" id="RHEA-COMP:14527"/>
        <dbReference type="Rhea" id="RHEA-COMP:17342"/>
        <dbReference type="ChEBI" id="CHEBI:33019"/>
        <dbReference type="ChEBI" id="CHEBI:61557"/>
        <dbReference type="ChEBI" id="CHEBI:140395"/>
        <dbReference type="EC" id="2.7.7.48"/>
    </reaction>
</comment>
<keyword evidence="1" id="KW-0548">Nucleotidyltransferase</keyword>
<feature type="region of interest" description="Disordered" evidence="2">
    <location>
        <begin position="267"/>
        <end position="287"/>
    </location>
</feature>
<dbReference type="EMBL" id="BMAR01000001">
    <property type="protein sequence ID" value="GFR39975.1"/>
    <property type="molecule type" value="Genomic_DNA"/>
</dbReference>
<dbReference type="PANTHER" id="PTHR23079:SF55">
    <property type="entry name" value="RNA-DIRECTED RNA POLYMERASE"/>
    <property type="match status" value="1"/>
</dbReference>
<gene>
    <name evidence="4" type="ORF">Agub_g508</name>
</gene>
<feature type="non-terminal residue" evidence="4">
    <location>
        <position position="1"/>
    </location>
</feature>
<dbReference type="PANTHER" id="PTHR23079">
    <property type="entry name" value="RNA-DEPENDENT RNA POLYMERASE"/>
    <property type="match status" value="1"/>
</dbReference>
<accession>A0AAD3DDX8</accession>
<keyword evidence="1" id="KW-0808">Transferase</keyword>
<feature type="non-terminal residue" evidence="4">
    <location>
        <position position="381"/>
    </location>
</feature>
<dbReference type="Proteomes" id="UP001054857">
    <property type="component" value="Unassembled WGS sequence"/>
</dbReference>
<feature type="domain" description="RDRP core" evidence="3">
    <location>
        <begin position="2"/>
        <end position="196"/>
    </location>
</feature>
<evidence type="ECO:0000313" key="5">
    <source>
        <dbReference type="Proteomes" id="UP001054857"/>
    </source>
</evidence>
<keyword evidence="1" id="KW-0694">RNA-binding</keyword>
<feature type="compositionally biased region" description="Gly residues" evidence="2">
    <location>
        <begin position="340"/>
        <end position="349"/>
    </location>
</feature>
<evidence type="ECO:0000256" key="2">
    <source>
        <dbReference type="SAM" id="MobiDB-lite"/>
    </source>
</evidence>
<sequence>EDIEDLTTRDGSGKFTDGCGYCSLELATYLTRKLDIRHRGERYVPSVFQIRYLGYKGIVVVQPGLDRLNSCRPPEQRVHLQLRKSMCKFKIPKPSSNIATSSDGGGSGGGAGASSSSGNPQLAAADAARLVFGVVDYSRPYKYGNLNSQAVMLLSSLGVPDAVLEARQAAHLAELAHVGVEEEVALKNLLTANKVEEAELLAEYGMAPAAAGGLRLEAAADEEEEAEEEDEAGRQAAAAARRRVRRAVLELQREEVDRLVKELPPLRPRKAVGQQQAEQAGEDEGEKAVADVLGEAAEAADEAAAAAAAPAALEGGDSAASAAAAAANDSEAAAAVAAGGAVGGNGAGSQGPRVSAKIRVRLDASRRVFGVADPSLEWADE</sequence>
<dbReference type="Pfam" id="PF05183">
    <property type="entry name" value="RdRP"/>
    <property type="match status" value="1"/>
</dbReference>
<dbReference type="GO" id="GO:0030422">
    <property type="term" value="P:siRNA processing"/>
    <property type="evidence" value="ECO:0007669"/>
    <property type="project" value="TreeGrafter"/>
</dbReference>
<dbReference type="GO" id="GO:0003968">
    <property type="term" value="F:RNA-directed RNA polymerase activity"/>
    <property type="evidence" value="ECO:0007669"/>
    <property type="project" value="UniProtKB-KW"/>
</dbReference>
<feature type="compositionally biased region" description="Gly residues" evidence="2">
    <location>
        <begin position="103"/>
        <end position="112"/>
    </location>
</feature>
<dbReference type="EC" id="2.7.7.48" evidence="1"/>
<evidence type="ECO:0000313" key="4">
    <source>
        <dbReference type="EMBL" id="GFR39975.1"/>
    </source>
</evidence>
<comment type="caution">
    <text evidence="4">The sequence shown here is derived from an EMBL/GenBank/DDBJ whole genome shotgun (WGS) entry which is preliminary data.</text>
</comment>
<feature type="compositionally biased region" description="Low complexity" evidence="2">
    <location>
        <begin position="321"/>
        <end position="339"/>
    </location>
</feature>